<protein>
    <submittedName>
        <fullName evidence="1">Uncharacterized protein</fullName>
    </submittedName>
</protein>
<dbReference type="Proteomes" id="UP000006578">
    <property type="component" value="Chromosome"/>
</dbReference>
<accession>Q1GUX7</accession>
<dbReference type="AlphaFoldDB" id="Q1GUX7"/>
<dbReference type="EMBL" id="CP000356">
    <property type="protein sequence ID" value="ABF52545.1"/>
    <property type="molecule type" value="Genomic_DNA"/>
</dbReference>
<sequence length="281" mass="31636">MVAQDKLVREALSVLEELFPNLTLEKPVVSVRAVSQDSPLRTNLEALVVAAYATELGQDVPDILNTLFGVNVPDTYDSVVSVLVLLIAIWGIDWVRTKIFPGKKEKALDQERERLLKEAADRASVTEEHLEEAIERTLRKHKRSVMKASADFLEPAKRHKATAVKVAGTEISQEAIEAMPSEVDLAQYEPPTETEELERVTVHFRAHDLDKNKAWAATIEEVFPHRRPLHLAPHINGEDLFEKSEVIADVIVTSELDSSGEYVPRFYYLQKVYETDESPGD</sequence>
<keyword evidence="2" id="KW-1185">Reference proteome</keyword>
<evidence type="ECO:0000313" key="2">
    <source>
        <dbReference type="Proteomes" id="UP000006578"/>
    </source>
</evidence>
<evidence type="ECO:0000313" key="1">
    <source>
        <dbReference type="EMBL" id="ABF52545.1"/>
    </source>
</evidence>
<proteinExistence type="predicted"/>
<organism evidence="1 2">
    <name type="scientific">Sphingopyxis alaskensis (strain DSM 13593 / LMG 18877 / RB2256)</name>
    <name type="common">Sphingomonas alaskensis</name>
    <dbReference type="NCBI Taxonomy" id="317655"/>
    <lineage>
        <taxon>Bacteria</taxon>
        <taxon>Pseudomonadati</taxon>
        <taxon>Pseudomonadota</taxon>
        <taxon>Alphaproteobacteria</taxon>
        <taxon>Sphingomonadales</taxon>
        <taxon>Sphingomonadaceae</taxon>
        <taxon>Sphingopyxis</taxon>
    </lineage>
</organism>
<reference evidence="1 2" key="1">
    <citation type="journal article" date="2009" name="Proc. Natl. Acad. Sci. U.S.A.">
        <title>The genomic basis of trophic strategy in marine bacteria.</title>
        <authorList>
            <person name="Lauro F.M."/>
            <person name="McDougald D."/>
            <person name="Thomas T."/>
            <person name="Williams T.J."/>
            <person name="Egan S."/>
            <person name="Rice S."/>
            <person name="DeMaere M.Z."/>
            <person name="Ting L."/>
            <person name="Ertan H."/>
            <person name="Johnson J."/>
            <person name="Ferriera S."/>
            <person name="Lapidus A."/>
            <person name="Anderson I."/>
            <person name="Kyrpides N."/>
            <person name="Munk A.C."/>
            <person name="Detter C."/>
            <person name="Han C.S."/>
            <person name="Brown M.V."/>
            <person name="Robb F.T."/>
            <person name="Kjelleberg S."/>
            <person name="Cavicchioli R."/>
        </authorList>
    </citation>
    <scope>NUCLEOTIDE SEQUENCE [LARGE SCALE GENOMIC DNA]</scope>
    <source>
        <strain evidence="2">DSM 13593 / LMG 18877 / RB2256</strain>
    </source>
</reference>
<dbReference type="HOGENOM" id="CLU_990092_0_0_5"/>
<gene>
    <name evidence="1" type="ordered locus">Sala_0827</name>
</gene>
<name>Q1GUX7_SPHAL</name>
<dbReference type="KEGG" id="sal:Sala_0827"/>
<dbReference type="STRING" id="317655.Sala_0827"/>
<dbReference type="eggNOG" id="ENOG5031C1E">
    <property type="taxonomic scope" value="Bacteria"/>
</dbReference>